<accession>A0ABD8A864</accession>
<evidence type="ECO:0000313" key="3">
    <source>
        <dbReference type="Proteomes" id="UP001626603"/>
    </source>
</evidence>
<dbReference type="Pfam" id="PF08241">
    <property type="entry name" value="Methyltransf_11"/>
    <property type="match status" value="1"/>
</dbReference>
<dbReference type="EMBL" id="CP137641">
    <property type="protein sequence ID" value="WOX55217.1"/>
    <property type="molecule type" value="Genomic_DNA"/>
</dbReference>
<dbReference type="SUPFAM" id="SSF53335">
    <property type="entry name" value="S-adenosyl-L-methionine-dependent methyltransferases"/>
    <property type="match status" value="1"/>
</dbReference>
<dbReference type="CDD" id="cd02440">
    <property type="entry name" value="AdoMet_MTases"/>
    <property type="match status" value="1"/>
</dbReference>
<keyword evidence="3" id="KW-1185">Reference proteome</keyword>
<keyword evidence="2" id="KW-0808">Transferase</keyword>
<protein>
    <submittedName>
        <fullName evidence="2">Methyltransferase domain-containing protein</fullName>
    </submittedName>
</protein>
<dbReference type="InterPro" id="IPR029063">
    <property type="entry name" value="SAM-dependent_MTases_sf"/>
</dbReference>
<dbReference type="Gene3D" id="3.40.50.150">
    <property type="entry name" value="Vaccinia Virus protein VP39"/>
    <property type="match status" value="1"/>
</dbReference>
<feature type="domain" description="Methyltransferase type 11" evidence="1">
    <location>
        <begin position="54"/>
        <end position="148"/>
    </location>
</feature>
<reference evidence="2 3" key="1">
    <citation type="submission" date="2023-10" db="EMBL/GenBank/DDBJ databases">
        <title>The complete genome sequence of Methanoculleus palmolei DSM 4273.</title>
        <authorList>
            <person name="Lai S.-J."/>
            <person name="You Y.-T."/>
            <person name="Chen S.-C."/>
        </authorList>
    </citation>
    <scope>NUCLEOTIDE SEQUENCE [LARGE SCALE GENOMIC DNA]</scope>
    <source>
        <strain evidence="2 3">DSM 4273</strain>
    </source>
</reference>
<dbReference type="Proteomes" id="UP001626603">
    <property type="component" value="Chromosome"/>
</dbReference>
<dbReference type="AlphaFoldDB" id="A0ABD8A864"/>
<gene>
    <name evidence="2" type="ORF">R6Y95_07020</name>
</gene>
<dbReference type="InterPro" id="IPR013216">
    <property type="entry name" value="Methyltransf_11"/>
</dbReference>
<name>A0ABD8A864_9EURY</name>
<dbReference type="PANTHER" id="PTHR43591:SF24">
    <property type="entry name" value="2-METHOXY-6-POLYPRENYL-1,4-BENZOQUINOL METHYLASE, MITOCHONDRIAL"/>
    <property type="match status" value="1"/>
</dbReference>
<sequence length="254" mass="27995">MDDNAMKSHIAQTWSAEAGYYDNHVSHGVQTDEEKKLWMEVFSALLPGNALHILDVGCGTGAMGLILAGMGHTVAGIDLSEGMMAIGRKKAEEQNLPMTFLTGDAEHPPFEPETFDAVINRHLLWTLPHPETALASWHRVLKPRGVVMVIDGVWDDGSFGAKVRRGVSSGIARIVEAHPHGDKGYSDEVRAALPNLGGVPEETARRYLTDAGFGDIAVQDLARIRENQRKRLKWYEKINPRGTYYLISGRKGIE</sequence>
<dbReference type="PANTHER" id="PTHR43591">
    <property type="entry name" value="METHYLTRANSFERASE"/>
    <property type="match status" value="1"/>
</dbReference>
<evidence type="ECO:0000313" key="2">
    <source>
        <dbReference type="EMBL" id="WOX55217.1"/>
    </source>
</evidence>
<organism evidence="2 3">
    <name type="scientific">Methanoculleus palmolei</name>
    <dbReference type="NCBI Taxonomy" id="72612"/>
    <lineage>
        <taxon>Archaea</taxon>
        <taxon>Methanobacteriati</taxon>
        <taxon>Methanobacteriota</taxon>
        <taxon>Stenosarchaea group</taxon>
        <taxon>Methanomicrobia</taxon>
        <taxon>Methanomicrobiales</taxon>
        <taxon>Methanomicrobiaceae</taxon>
        <taxon>Methanoculleus</taxon>
    </lineage>
</organism>
<keyword evidence="2" id="KW-0489">Methyltransferase</keyword>
<dbReference type="GO" id="GO:0008168">
    <property type="term" value="F:methyltransferase activity"/>
    <property type="evidence" value="ECO:0007669"/>
    <property type="project" value="UniProtKB-KW"/>
</dbReference>
<evidence type="ECO:0000259" key="1">
    <source>
        <dbReference type="Pfam" id="PF08241"/>
    </source>
</evidence>
<dbReference type="GO" id="GO:0032259">
    <property type="term" value="P:methylation"/>
    <property type="evidence" value="ECO:0007669"/>
    <property type="project" value="UniProtKB-KW"/>
</dbReference>
<proteinExistence type="predicted"/>